<gene>
    <name evidence="1" type="ORF">ACFFX0_25660</name>
</gene>
<evidence type="ECO:0000313" key="2">
    <source>
        <dbReference type="Proteomes" id="UP001589575"/>
    </source>
</evidence>
<dbReference type="EMBL" id="JBHMFI010000002">
    <property type="protein sequence ID" value="MFB9074394.1"/>
    <property type="molecule type" value="Genomic_DNA"/>
</dbReference>
<name>A0ABV5G666_9MICC</name>
<proteinExistence type="predicted"/>
<sequence>MTSLTCASVPTPPRVLGIPVMSARPPAELVVRAAEVAQQHLLEVRVGEELTEQFTVLLMAFEEEFLNLLLKHELVLVAIVVQRHHGHLVVFHDDGPLLVDPDLVGLTKVRAVLLIHHFDQCGQLVEHGVGRCPLALARQGASRFLGGCQSDASFTGDGQPQVSQLHRLAQLRHRVGIQRRQFVQQ</sequence>
<reference evidence="1 2" key="1">
    <citation type="submission" date="2024-09" db="EMBL/GenBank/DDBJ databases">
        <authorList>
            <person name="Sun Q."/>
            <person name="Mori K."/>
        </authorList>
    </citation>
    <scope>NUCLEOTIDE SEQUENCE [LARGE SCALE GENOMIC DNA]</scope>
    <source>
        <strain evidence="1 2">CCM 7609</strain>
    </source>
</reference>
<evidence type="ECO:0000313" key="1">
    <source>
        <dbReference type="EMBL" id="MFB9074394.1"/>
    </source>
</evidence>
<accession>A0ABV5G666</accession>
<keyword evidence="2" id="KW-1185">Reference proteome</keyword>
<dbReference type="Proteomes" id="UP001589575">
    <property type="component" value="Unassembled WGS sequence"/>
</dbReference>
<organism evidence="1 2">
    <name type="scientific">Citricoccus parietis</name>
    <dbReference type="NCBI Taxonomy" id="592307"/>
    <lineage>
        <taxon>Bacteria</taxon>
        <taxon>Bacillati</taxon>
        <taxon>Actinomycetota</taxon>
        <taxon>Actinomycetes</taxon>
        <taxon>Micrococcales</taxon>
        <taxon>Micrococcaceae</taxon>
        <taxon>Citricoccus</taxon>
    </lineage>
</organism>
<protein>
    <submittedName>
        <fullName evidence="1">Uncharacterized protein</fullName>
    </submittedName>
</protein>
<comment type="caution">
    <text evidence="1">The sequence shown here is derived from an EMBL/GenBank/DDBJ whole genome shotgun (WGS) entry which is preliminary data.</text>
</comment>